<dbReference type="GO" id="GO:0003857">
    <property type="term" value="F:(3S)-3-hydroxyacyl-CoA dehydrogenase (NAD+) activity"/>
    <property type="evidence" value="ECO:0007669"/>
    <property type="project" value="UniProtKB-EC"/>
</dbReference>
<comment type="caution">
    <text evidence="17">The sequence shown here is derived from an EMBL/GenBank/DDBJ whole genome shotgun (WGS) entry which is preliminary data.</text>
</comment>
<dbReference type="Gene3D" id="3.40.50.720">
    <property type="entry name" value="NAD(P)-binding Rossmann-like Domain"/>
    <property type="match status" value="1"/>
</dbReference>
<dbReference type="Pfam" id="PF00378">
    <property type="entry name" value="ECH_1"/>
    <property type="match status" value="1"/>
</dbReference>
<name>A0A0P7KJH3_9RHOB</name>
<comment type="pathway">
    <text evidence="2">Lipid metabolism; fatty acid beta-oxidation.</text>
</comment>
<evidence type="ECO:0000256" key="12">
    <source>
        <dbReference type="ARBA" id="ARBA00023268"/>
    </source>
</evidence>
<evidence type="ECO:0000313" key="18">
    <source>
        <dbReference type="Proteomes" id="UP000050471"/>
    </source>
</evidence>
<keyword evidence="10" id="KW-0413">Isomerase</keyword>
<dbReference type="STRING" id="154981.AKJ29_07270"/>
<dbReference type="FunFam" id="3.40.50.720:FF:000009">
    <property type="entry name" value="Fatty oxidation complex, alpha subunit"/>
    <property type="match status" value="1"/>
</dbReference>
<evidence type="ECO:0000256" key="14">
    <source>
        <dbReference type="RuleBase" id="RU003707"/>
    </source>
</evidence>
<evidence type="ECO:0000256" key="8">
    <source>
        <dbReference type="ARBA" id="ARBA00023098"/>
    </source>
</evidence>
<dbReference type="PANTHER" id="PTHR23309">
    <property type="entry name" value="3-HYDROXYACYL-COA DEHYROGENASE"/>
    <property type="match status" value="1"/>
</dbReference>
<evidence type="ECO:0000256" key="7">
    <source>
        <dbReference type="ARBA" id="ARBA00023027"/>
    </source>
</evidence>
<evidence type="ECO:0000256" key="1">
    <source>
        <dbReference type="ARBA" id="ARBA00004275"/>
    </source>
</evidence>
<dbReference type="InterPro" id="IPR008927">
    <property type="entry name" value="6-PGluconate_DH-like_C_sf"/>
</dbReference>
<evidence type="ECO:0000256" key="5">
    <source>
        <dbReference type="ARBA" id="ARBA00022963"/>
    </source>
</evidence>
<evidence type="ECO:0000256" key="4">
    <source>
        <dbReference type="ARBA" id="ARBA00022832"/>
    </source>
</evidence>
<keyword evidence="12" id="KW-0511">Multifunctional enzyme</keyword>
<dbReference type="InterPro" id="IPR001753">
    <property type="entry name" value="Enoyl-CoA_hydra/iso"/>
</dbReference>
<dbReference type="InterPro" id="IPR036291">
    <property type="entry name" value="NAD(P)-bd_dom_sf"/>
</dbReference>
<dbReference type="SUPFAM" id="SSF51735">
    <property type="entry name" value="NAD(P)-binding Rossmann-fold domains"/>
    <property type="match status" value="1"/>
</dbReference>
<evidence type="ECO:0000259" key="15">
    <source>
        <dbReference type="Pfam" id="PF00725"/>
    </source>
</evidence>
<dbReference type="SUPFAM" id="SSF48179">
    <property type="entry name" value="6-phosphogluconate dehydrogenase C-terminal domain-like"/>
    <property type="match status" value="2"/>
</dbReference>
<gene>
    <name evidence="17" type="ORF">AKJ29_07270</name>
</gene>
<dbReference type="SUPFAM" id="SSF52096">
    <property type="entry name" value="ClpP/crotonase"/>
    <property type="match status" value="1"/>
</dbReference>
<reference evidence="17 18" key="1">
    <citation type="submission" date="2015-09" db="EMBL/GenBank/DDBJ databases">
        <title>Draft genome sequence of Aliiroseovarius crassostreae CV919-312TSm, the causative agent of Roseovarius Oyster Disease (formerly Juvenile Oyster Disease).</title>
        <authorList>
            <person name="Kessner L."/>
            <person name="Spinard E."/>
            <person name="Nelson D."/>
        </authorList>
    </citation>
    <scope>NUCLEOTIDE SEQUENCE [LARGE SCALE GENOMIC DNA]</scope>
    <source>
        <strain evidence="17 18">CV919-312</strain>
    </source>
</reference>
<keyword evidence="18" id="KW-1185">Reference proteome</keyword>
<comment type="similarity">
    <text evidence="3">In the N-terminal section; belongs to the enoyl-CoA hydratase/isomerase family.</text>
</comment>
<evidence type="ECO:0000256" key="11">
    <source>
        <dbReference type="ARBA" id="ARBA00023239"/>
    </source>
</evidence>
<feature type="domain" description="3-hydroxyacyl-CoA dehydrogenase NAD binding" evidence="16">
    <location>
        <begin position="296"/>
        <end position="472"/>
    </location>
</feature>
<dbReference type="AlphaFoldDB" id="A0A0P7KJH3"/>
<keyword evidence="5" id="KW-0442">Lipid degradation</keyword>
<dbReference type="Gene3D" id="1.10.1040.50">
    <property type="match status" value="1"/>
</dbReference>
<feature type="domain" description="3-hydroxyacyl-CoA dehydrogenase C-terminal" evidence="15">
    <location>
        <begin position="477"/>
        <end position="570"/>
    </location>
</feature>
<accession>A0A0P7KJH3</accession>
<dbReference type="FunFam" id="1.10.1040.50:FF:000006">
    <property type="entry name" value="Peroxisomal bifunctional enzyme"/>
    <property type="match status" value="1"/>
</dbReference>
<dbReference type="OrthoDB" id="9771883at2"/>
<protein>
    <submittedName>
        <fullName evidence="17">3-hydroxyacyl-CoA dehydrogenase</fullName>
    </submittedName>
</protein>
<dbReference type="PROSITE" id="PS00166">
    <property type="entry name" value="ENOYL_COA_HYDRATASE"/>
    <property type="match status" value="1"/>
</dbReference>
<evidence type="ECO:0000256" key="10">
    <source>
        <dbReference type="ARBA" id="ARBA00023235"/>
    </source>
</evidence>
<dbReference type="UniPathway" id="UPA00659"/>
<dbReference type="CDD" id="cd06558">
    <property type="entry name" value="crotonase-like"/>
    <property type="match status" value="1"/>
</dbReference>
<evidence type="ECO:0000256" key="13">
    <source>
        <dbReference type="ARBA" id="ARBA00049556"/>
    </source>
</evidence>
<organism evidence="17 18">
    <name type="scientific">Aliiroseovarius crassostreae</name>
    <dbReference type="NCBI Taxonomy" id="154981"/>
    <lineage>
        <taxon>Bacteria</taxon>
        <taxon>Pseudomonadati</taxon>
        <taxon>Pseudomonadota</taxon>
        <taxon>Alphaproteobacteria</taxon>
        <taxon>Rhodobacterales</taxon>
        <taxon>Paracoccaceae</taxon>
        <taxon>Aliiroseovarius</taxon>
    </lineage>
</organism>
<dbReference type="GO" id="GO:0016853">
    <property type="term" value="F:isomerase activity"/>
    <property type="evidence" value="ECO:0007669"/>
    <property type="project" value="UniProtKB-KW"/>
</dbReference>
<dbReference type="EMBL" id="LKBA01000019">
    <property type="protein sequence ID" value="KPN62079.1"/>
    <property type="molecule type" value="Genomic_DNA"/>
</dbReference>
<dbReference type="InterPro" id="IPR006176">
    <property type="entry name" value="3-OHacyl-CoA_DH_NAD-bd"/>
</dbReference>
<dbReference type="GO" id="GO:0004300">
    <property type="term" value="F:enoyl-CoA hydratase activity"/>
    <property type="evidence" value="ECO:0007669"/>
    <property type="project" value="UniProtKB-ARBA"/>
</dbReference>
<dbReference type="Gene3D" id="3.90.226.10">
    <property type="entry name" value="2-enoyl-CoA Hydratase, Chain A, domain 1"/>
    <property type="match status" value="1"/>
</dbReference>
<dbReference type="Proteomes" id="UP000050471">
    <property type="component" value="Unassembled WGS sequence"/>
</dbReference>
<dbReference type="InterPro" id="IPR018376">
    <property type="entry name" value="Enoyl-CoA_hyd/isom_CS"/>
</dbReference>
<evidence type="ECO:0000313" key="17">
    <source>
        <dbReference type="EMBL" id="KPN62079.1"/>
    </source>
</evidence>
<keyword evidence="4" id="KW-0276">Fatty acid metabolism</keyword>
<feature type="domain" description="3-hydroxyacyl-CoA dehydrogenase C-terminal" evidence="15">
    <location>
        <begin position="607"/>
        <end position="690"/>
    </location>
</feature>
<comment type="similarity">
    <text evidence="14">Belongs to the enoyl-CoA hydratase/isomerase family.</text>
</comment>
<keyword evidence="8" id="KW-0443">Lipid metabolism</keyword>
<evidence type="ECO:0000256" key="6">
    <source>
        <dbReference type="ARBA" id="ARBA00023002"/>
    </source>
</evidence>
<dbReference type="InterPro" id="IPR029045">
    <property type="entry name" value="ClpP/crotonase-like_dom_sf"/>
</dbReference>
<proteinExistence type="inferred from homology"/>
<sequence length="698" mass="75647">MMSEAVTCEIHDEVAVLTIANPPVNALSHEVRAGLWEHLDRLGGNSTVKAMVLRAAGRTFPAGADVREFGRPRTPPILSQICDRIEALTIPVIAEIQGTALGGGFELALACHYRIADKSACLGFPEVGLGVLPGGGGTQRLPRLVGAERALDMIISGKPVSAPAAEALGLIDRAVNRNLHQAAMASARNLIAHKAGPRPTRARQDGLRDVAAFGAAVARAREKHAKSPLNNISRIIDCVEAALLLPFDAGISMERLAFDECETSPQAEALRHAFFAERRAAKVPEMYGAELREIKQIGVVGAGTMGSGIAISCLDAGFPVTLVERHQDGLDTGIAKIEKNYLRSVEKGRITEDMRAARMAQLNGTTEMSDLSKVDLVIEAVFEDEEVKRGVFAQLDAVMRPGAILATNTSYLDIDALAATISRPEDVVGYHFFSPAHIMKLLEVVVGKKTHRDVVATGFALAKKLRKVPVRAGVADGFIGNRILAAYRLAADFMLEEGASPAEIDAAMRAFGFPVGPYQVLDMAGLDISWARRKRLAESRNPKDRYVAVGDRICEQGWFGQKTGRGYYIYGGENGPVENPDVLSIIARERGAKNIRPRPFAEDEIQMRCLSAMANEGARLLEEGVALRPSDIDVVKLFGYGFPRHRGGPMMWADQTGLLAVENALKSYLPEAPEFWQPSQMFSEMIKNGRHFSDLNEG</sequence>
<dbReference type="InterPro" id="IPR006108">
    <property type="entry name" value="3HC_DH_C"/>
</dbReference>
<evidence type="ECO:0000256" key="2">
    <source>
        <dbReference type="ARBA" id="ARBA00005005"/>
    </source>
</evidence>
<keyword evidence="11" id="KW-0456">Lyase</keyword>
<evidence type="ECO:0000256" key="3">
    <source>
        <dbReference type="ARBA" id="ARBA00008750"/>
    </source>
</evidence>
<keyword evidence="6" id="KW-0560">Oxidoreductase</keyword>
<dbReference type="Pfam" id="PF00725">
    <property type="entry name" value="3HCDH"/>
    <property type="match status" value="2"/>
</dbReference>
<dbReference type="Pfam" id="PF02737">
    <property type="entry name" value="3HCDH_N"/>
    <property type="match status" value="1"/>
</dbReference>
<keyword evidence="7" id="KW-0520">NAD</keyword>
<dbReference type="GO" id="GO:0006635">
    <property type="term" value="P:fatty acid beta-oxidation"/>
    <property type="evidence" value="ECO:0007669"/>
    <property type="project" value="UniProtKB-UniPathway"/>
</dbReference>
<evidence type="ECO:0000256" key="9">
    <source>
        <dbReference type="ARBA" id="ARBA00023140"/>
    </source>
</evidence>
<keyword evidence="9" id="KW-0576">Peroxisome</keyword>
<comment type="subcellular location">
    <subcellularLocation>
        <location evidence="1">Peroxisome</location>
    </subcellularLocation>
</comment>
<evidence type="ECO:0000259" key="16">
    <source>
        <dbReference type="Pfam" id="PF02737"/>
    </source>
</evidence>
<comment type="catalytic activity">
    <reaction evidence="13">
        <text>a (3S)-3-hydroxyacyl-CoA + NAD(+) = a 3-oxoacyl-CoA + NADH + H(+)</text>
        <dbReference type="Rhea" id="RHEA:22432"/>
        <dbReference type="ChEBI" id="CHEBI:15378"/>
        <dbReference type="ChEBI" id="CHEBI:57318"/>
        <dbReference type="ChEBI" id="CHEBI:57540"/>
        <dbReference type="ChEBI" id="CHEBI:57945"/>
        <dbReference type="ChEBI" id="CHEBI:90726"/>
        <dbReference type="EC" id="1.1.1.35"/>
    </reaction>
</comment>
<dbReference type="GO" id="GO:0070403">
    <property type="term" value="F:NAD+ binding"/>
    <property type="evidence" value="ECO:0007669"/>
    <property type="project" value="InterPro"/>
</dbReference>